<dbReference type="GO" id="GO:0003723">
    <property type="term" value="F:RNA binding"/>
    <property type="evidence" value="ECO:0007669"/>
    <property type="project" value="UniProtKB-UniRule"/>
</dbReference>
<dbReference type="InterPro" id="IPR053316">
    <property type="entry name" value="Epigenetic_reg_gene_expr"/>
</dbReference>
<evidence type="ECO:0000259" key="2">
    <source>
        <dbReference type="PROSITE" id="PS50102"/>
    </source>
</evidence>
<dbReference type="Proteomes" id="UP000595140">
    <property type="component" value="Unassembled WGS sequence"/>
</dbReference>
<sequence>MEHEEEEKYASFLKKMKRTVFVDNLSPMATKAVLTAAFNQFGRVTDVSLLPNYLNLCKATRSALVEMETAEQAESIISEVSSLPFMIAGMPRPVRAYAAQVEMFDERPPKPGLKLQYQWVDRGNPNYGLAMKMKALAQEHASQAEFLMEHQVEEEEKLAKKQEVMLKANYKKYQLLDSITGNGQNSIADQLARRYGLLK</sequence>
<gene>
    <name evidence="3" type="ORF">CCAM_LOCUS24211</name>
</gene>
<evidence type="ECO:0000256" key="1">
    <source>
        <dbReference type="PROSITE-ProRule" id="PRU00176"/>
    </source>
</evidence>
<dbReference type="PROSITE" id="PS50102">
    <property type="entry name" value="RRM"/>
    <property type="match status" value="1"/>
</dbReference>
<dbReference type="PANTHER" id="PTHR36309:SF1">
    <property type="entry name" value="RNA-BINDING (RRM_RBD_RNP MOTIFS) FAMILY PROTEIN"/>
    <property type="match status" value="1"/>
</dbReference>
<dbReference type="PANTHER" id="PTHR36309">
    <property type="entry name" value="RNA-BINDING (RRM/RBD/RNP MOTIFS) FAMILY PROTEIN"/>
    <property type="match status" value="1"/>
</dbReference>
<dbReference type="AlphaFoldDB" id="A0A484M1E4"/>
<evidence type="ECO:0000313" key="4">
    <source>
        <dbReference type="Proteomes" id="UP000595140"/>
    </source>
</evidence>
<dbReference type="Pfam" id="PF00076">
    <property type="entry name" value="RRM_1"/>
    <property type="match status" value="1"/>
</dbReference>
<organism evidence="3 4">
    <name type="scientific">Cuscuta campestris</name>
    <dbReference type="NCBI Taxonomy" id="132261"/>
    <lineage>
        <taxon>Eukaryota</taxon>
        <taxon>Viridiplantae</taxon>
        <taxon>Streptophyta</taxon>
        <taxon>Embryophyta</taxon>
        <taxon>Tracheophyta</taxon>
        <taxon>Spermatophyta</taxon>
        <taxon>Magnoliopsida</taxon>
        <taxon>eudicotyledons</taxon>
        <taxon>Gunneridae</taxon>
        <taxon>Pentapetalae</taxon>
        <taxon>asterids</taxon>
        <taxon>lamiids</taxon>
        <taxon>Solanales</taxon>
        <taxon>Convolvulaceae</taxon>
        <taxon>Cuscuteae</taxon>
        <taxon>Cuscuta</taxon>
        <taxon>Cuscuta subgen. Grammica</taxon>
        <taxon>Cuscuta sect. Cleistogrammica</taxon>
    </lineage>
</organism>
<feature type="domain" description="RRM" evidence="2">
    <location>
        <begin position="18"/>
        <end position="101"/>
    </location>
</feature>
<keyword evidence="1" id="KW-0694">RNA-binding</keyword>
<dbReference type="SMART" id="SM00360">
    <property type="entry name" value="RRM"/>
    <property type="match status" value="1"/>
</dbReference>
<protein>
    <recommendedName>
        <fullName evidence="2">RRM domain-containing protein</fullName>
    </recommendedName>
</protein>
<reference evidence="3 4" key="1">
    <citation type="submission" date="2018-04" db="EMBL/GenBank/DDBJ databases">
        <authorList>
            <person name="Vogel A."/>
        </authorList>
    </citation>
    <scope>NUCLEOTIDE SEQUENCE [LARGE SCALE GENOMIC DNA]</scope>
</reference>
<dbReference type="Gene3D" id="3.30.70.330">
    <property type="match status" value="1"/>
</dbReference>
<dbReference type="CDD" id="cd00590">
    <property type="entry name" value="RRM_SF"/>
    <property type="match status" value="1"/>
</dbReference>
<dbReference type="InterPro" id="IPR035979">
    <property type="entry name" value="RBD_domain_sf"/>
</dbReference>
<name>A0A484M1E4_9ASTE</name>
<dbReference type="OrthoDB" id="1913496at2759"/>
<dbReference type="SUPFAM" id="SSF54928">
    <property type="entry name" value="RNA-binding domain, RBD"/>
    <property type="match status" value="1"/>
</dbReference>
<accession>A0A484M1E4</accession>
<dbReference type="InterPro" id="IPR000504">
    <property type="entry name" value="RRM_dom"/>
</dbReference>
<evidence type="ECO:0000313" key="3">
    <source>
        <dbReference type="EMBL" id="VFQ82435.1"/>
    </source>
</evidence>
<dbReference type="InterPro" id="IPR012677">
    <property type="entry name" value="Nucleotide-bd_a/b_plait_sf"/>
</dbReference>
<keyword evidence="4" id="KW-1185">Reference proteome</keyword>
<proteinExistence type="predicted"/>
<dbReference type="EMBL" id="OOIL02002358">
    <property type="protein sequence ID" value="VFQ82435.1"/>
    <property type="molecule type" value="Genomic_DNA"/>
</dbReference>